<reference evidence="2 3" key="1">
    <citation type="submission" date="2015-11" db="EMBL/GenBank/DDBJ databases">
        <title>Expanding the genomic diversity of Burkholderia species for the development of highly accurate diagnostics.</title>
        <authorList>
            <person name="Sahl J."/>
            <person name="Keim P."/>
            <person name="Wagner D."/>
        </authorList>
    </citation>
    <scope>NUCLEOTIDE SEQUENCE [LARGE SCALE GENOMIC DNA]</scope>
    <source>
        <strain evidence="2 3">TSV85</strain>
    </source>
</reference>
<feature type="transmembrane region" description="Helical" evidence="1">
    <location>
        <begin position="113"/>
        <end position="135"/>
    </location>
</feature>
<protein>
    <recommendedName>
        <fullName evidence="4">Transmembrane protein</fullName>
    </recommendedName>
</protein>
<evidence type="ECO:0000256" key="1">
    <source>
        <dbReference type="SAM" id="Phobius"/>
    </source>
</evidence>
<name>A0A103DZU1_9BURK</name>
<keyword evidence="1" id="KW-0812">Transmembrane</keyword>
<comment type="caution">
    <text evidence="2">The sequence shown here is derived from an EMBL/GenBank/DDBJ whole genome shotgun (WGS) entry which is preliminary data.</text>
</comment>
<organism evidence="2 3">
    <name type="scientific">Burkholderia singularis</name>
    <dbReference type="NCBI Taxonomy" id="1503053"/>
    <lineage>
        <taxon>Bacteria</taxon>
        <taxon>Pseudomonadati</taxon>
        <taxon>Pseudomonadota</taxon>
        <taxon>Betaproteobacteria</taxon>
        <taxon>Burkholderiales</taxon>
        <taxon>Burkholderiaceae</taxon>
        <taxon>Burkholderia</taxon>
        <taxon>pseudomallei group</taxon>
    </lineage>
</organism>
<evidence type="ECO:0008006" key="4">
    <source>
        <dbReference type="Google" id="ProtNLM"/>
    </source>
</evidence>
<dbReference type="AlphaFoldDB" id="A0A103DZU1"/>
<keyword evidence="3" id="KW-1185">Reference proteome</keyword>
<dbReference type="EMBL" id="LOWA01000037">
    <property type="protein sequence ID" value="KVE25738.1"/>
    <property type="molecule type" value="Genomic_DNA"/>
</dbReference>
<evidence type="ECO:0000313" key="2">
    <source>
        <dbReference type="EMBL" id="KVE25738.1"/>
    </source>
</evidence>
<evidence type="ECO:0000313" key="3">
    <source>
        <dbReference type="Proteomes" id="UP000062788"/>
    </source>
</evidence>
<keyword evidence="1" id="KW-0472">Membrane</keyword>
<accession>A0A103DZU1</accession>
<sequence>MTNIMSGSNDRYSAWRRVAGALVASAALAAAVTWLGAAYDQPIDAAVITGMRSPHCQAVRDMPPGSLLIAAQPEDGVCRAFFLYRGAIGNEAADERGYKDAVQAGRLREFEQLVGYVFVLVSAVTLSAIAMAAVVRTLWRRLRMVGESFSR</sequence>
<dbReference type="RefSeq" id="WP_059518753.1">
    <property type="nucleotide sequence ID" value="NZ_LOWA01000037.1"/>
</dbReference>
<dbReference type="Proteomes" id="UP000062788">
    <property type="component" value="Unassembled WGS sequence"/>
</dbReference>
<dbReference type="OrthoDB" id="9104525at2"/>
<keyword evidence="1" id="KW-1133">Transmembrane helix</keyword>
<gene>
    <name evidence="2" type="ORF">WS67_17730</name>
</gene>
<proteinExistence type="predicted"/>